<accession>A0AAU7NZP2</accession>
<dbReference type="RefSeq" id="WP_349432577.1">
    <property type="nucleotide sequence ID" value="NZ_CP157743.1"/>
</dbReference>
<dbReference type="InterPro" id="IPR000189">
    <property type="entry name" value="Transglyc_AS"/>
</dbReference>
<dbReference type="CDD" id="cd00118">
    <property type="entry name" value="LysM"/>
    <property type="match status" value="1"/>
</dbReference>
<name>A0AAU7NZP2_9GAMM</name>
<dbReference type="GO" id="GO:0016020">
    <property type="term" value="C:membrane"/>
    <property type="evidence" value="ECO:0007669"/>
    <property type="project" value="InterPro"/>
</dbReference>
<proteinExistence type="inferred from homology"/>
<dbReference type="InterPro" id="IPR008258">
    <property type="entry name" value="Transglycosylase_SLT_dom_1"/>
</dbReference>
<dbReference type="Pfam" id="PF01476">
    <property type="entry name" value="LysM"/>
    <property type="match status" value="2"/>
</dbReference>
<dbReference type="AlphaFoldDB" id="A0AAU7NZP2"/>
<dbReference type="CDD" id="cd16894">
    <property type="entry name" value="MltD-like"/>
    <property type="match status" value="1"/>
</dbReference>
<dbReference type="SUPFAM" id="SSF53955">
    <property type="entry name" value="Lysozyme-like"/>
    <property type="match status" value="1"/>
</dbReference>
<dbReference type="SMART" id="SM00257">
    <property type="entry name" value="LysM"/>
    <property type="match status" value="2"/>
</dbReference>
<dbReference type="KEGG" id="mech:Q9L42_008035"/>
<feature type="domain" description="LysM" evidence="2">
    <location>
        <begin position="408"/>
        <end position="452"/>
    </location>
</feature>
<dbReference type="PROSITE" id="PS00922">
    <property type="entry name" value="TRANSGLYCOSYLASE"/>
    <property type="match status" value="1"/>
</dbReference>
<dbReference type="Proteomes" id="UP001225378">
    <property type="component" value="Chromosome"/>
</dbReference>
<evidence type="ECO:0000313" key="4">
    <source>
        <dbReference type="Proteomes" id="UP001225378"/>
    </source>
</evidence>
<dbReference type="EMBL" id="CP157743">
    <property type="protein sequence ID" value="XBS22061.1"/>
    <property type="molecule type" value="Genomic_DNA"/>
</dbReference>
<dbReference type="SUPFAM" id="SSF54106">
    <property type="entry name" value="LysM domain"/>
    <property type="match status" value="2"/>
</dbReference>
<gene>
    <name evidence="3" type="ORF">Q9L42_008035</name>
</gene>
<evidence type="ECO:0000259" key="2">
    <source>
        <dbReference type="PROSITE" id="PS51782"/>
    </source>
</evidence>
<dbReference type="InterPro" id="IPR036779">
    <property type="entry name" value="LysM_dom_sf"/>
</dbReference>
<evidence type="ECO:0000313" key="3">
    <source>
        <dbReference type="EMBL" id="XBS22061.1"/>
    </source>
</evidence>
<evidence type="ECO:0000256" key="1">
    <source>
        <dbReference type="ARBA" id="ARBA00007734"/>
    </source>
</evidence>
<dbReference type="InterPro" id="IPR018392">
    <property type="entry name" value="LysM"/>
</dbReference>
<organism evidence="3 4">
    <name type="scientific">Methylomarinum roseum</name>
    <dbReference type="NCBI Taxonomy" id="3067653"/>
    <lineage>
        <taxon>Bacteria</taxon>
        <taxon>Pseudomonadati</taxon>
        <taxon>Pseudomonadota</taxon>
        <taxon>Gammaproteobacteria</taxon>
        <taxon>Methylococcales</taxon>
        <taxon>Methylococcaceae</taxon>
        <taxon>Methylomarinum</taxon>
    </lineage>
</organism>
<dbReference type="PROSITE" id="PS51257">
    <property type="entry name" value="PROKAR_LIPOPROTEIN"/>
    <property type="match status" value="1"/>
</dbReference>
<sequence length="471" mass="53754">MTRSTPLTHHFIYLSIILATGCAQQSPSHFTISEIPPDTMASLNRPPQARSPVASTARKNMAAAKNNAEHATVWERLLSLYALPEIDNERINQQLQWYLRHPEYIERIQQRAEPYLYFILEEVEAKKIPGELALLPAIESAFKPQAYSSSRAAGLWQFIPSTGRFFGLKQNWWYDGRRDVFASTQAATRYLKELSEEFDDDWLLALASYNAGKGNIRKAIKRNLDLDLESDYWALQLRQETMDYVPRLLAIAKIFADPQQYNIKLHDIPNQPYFEVVNIQSQLDLSKAVEMAQTPTDAFFKLNPGFNRWSTDPDGPHRLLIPIDKADQFKHKLARLPEKERMKWIRHKIQPGENLGIIAHKYQSSVIAIKRSNRLSGNMIRAGKYLLIPVSQRPLNMAASRDHPQTSQVYTVKKGDTFWQIARKFSVNSRDIARWNQLSLTTPLQPGQKLLIKQGGNAAVASGQPLPLRGG</sequence>
<keyword evidence="4" id="KW-1185">Reference proteome</keyword>
<dbReference type="GO" id="GO:0008933">
    <property type="term" value="F:peptidoglycan lytic transglycosylase activity"/>
    <property type="evidence" value="ECO:0007669"/>
    <property type="project" value="InterPro"/>
</dbReference>
<comment type="similarity">
    <text evidence="1">Belongs to the transglycosylase Slt family.</text>
</comment>
<dbReference type="Pfam" id="PF01464">
    <property type="entry name" value="SLT"/>
    <property type="match status" value="1"/>
</dbReference>
<feature type="domain" description="LysM" evidence="2">
    <location>
        <begin position="345"/>
        <end position="388"/>
    </location>
</feature>
<dbReference type="PROSITE" id="PS51782">
    <property type="entry name" value="LYSM"/>
    <property type="match status" value="2"/>
</dbReference>
<dbReference type="Gene3D" id="3.10.350.10">
    <property type="entry name" value="LysM domain"/>
    <property type="match status" value="2"/>
</dbReference>
<reference evidence="3 4" key="1">
    <citation type="journal article" date="2024" name="Microbiology">
        <title>Methylomarinum rosea sp. nov., a novel halophilic methanotrophic bacterium from the hypersaline Lake Elton.</title>
        <authorList>
            <person name="Suleimanov R.Z."/>
            <person name="Oshkin I.Y."/>
            <person name="Danilova O.V."/>
            <person name="Suzina N.E."/>
            <person name="Dedysh S.N."/>
        </authorList>
    </citation>
    <scope>NUCLEOTIDE SEQUENCE [LARGE SCALE GENOMIC DNA]</scope>
    <source>
        <strain evidence="3 4">Ch1-1</strain>
    </source>
</reference>
<dbReference type="GO" id="GO:0000270">
    <property type="term" value="P:peptidoglycan metabolic process"/>
    <property type="evidence" value="ECO:0007669"/>
    <property type="project" value="InterPro"/>
</dbReference>
<protein>
    <submittedName>
        <fullName evidence="3">Transglycosylase SLT domain-containing protein</fullName>
    </submittedName>
</protein>
<dbReference type="PANTHER" id="PTHR37423">
    <property type="entry name" value="SOLUBLE LYTIC MUREIN TRANSGLYCOSYLASE-RELATED"/>
    <property type="match status" value="1"/>
</dbReference>
<dbReference type="PANTHER" id="PTHR37423:SF2">
    <property type="entry name" value="MEMBRANE-BOUND LYTIC MUREIN TRANSGLYCOSYLASE C"/>
    <property type="match status" value="1"/>
</dbReference>
<dbReference type="InterPro" id="IPR023346">
    <property type="entry name" value="Lysozyme-like_dom_sf"/>
</dbReference>
<dbReference type="Gene3D" id="1.10.530.10">
    <property type="match status" value="1"/>
</dbReference>